<comment type="caution">
    <text evidence="2">The sequence shown here is derived from an EMBL/GenBank/DDBJ whole genome shotgun (WGS) entry which is preliminary data.</text>
</comment>
<accession>A0AAN9XBP7</accession>
<evidence type="ECO:0000313" key="3">
    <source>
        <dbReference type="Proteomes" id="UP001386955"/>
    </source>
</evidence>
<name>A0AAN9XBP7_PSOTE</name>
<gene>
    <name evidence="2" type="ORF">VNO78_27095</name>
</gene>
<proteinExistence type="predicted"/>
<protein>
    <submittedName>
        <fullName evidence="2">Uncharacterized protein</fullName>
    </submittedName>
</protein>
<feature type="region of interest" description="Disordered" evidence="1">
    <location>
        <begin position="1"/>
        <end position="22"/>
    </location>
</feature>
<dbReference type="AlphaFoldDB" id="A0AAN9XBP7"/>
<keyword evidence="3" id="KW-1185">Reference proteome</keyword>
<organism evidence="2 3">
    <name type="scientific">Psophocarpus tetragonolobus</name>
    <name type="common">Winged bean</name>
    <name type="synonym">Dolichos tetragonolobus</name>
    <dbReference type="NCBI Taxonomy" id="3891"/>
    <lineage>
        <taxon>Eukaryota</taxon>
        <taxon>Viridiplantae</taxon>
        <taxon>Streptophyta</taxon>
        <taxon>Embryophyta</taxon>
        <taxon>Tracheophyta</taxon>
        <taxon>Spermatophyta</taxon>
        <taxon>Magnoliopsida</taxon>
        <taxon>eudicotyledons</taxon>
        <taxon>Gunneridae</taxon>
        <taxon>Pentapetalae</taxon>
        <taxon>rosids</taxon>
        <taxon>fabids</taxon>
        <taxon>Fabales</taxon>
        <taxon>Fabaceae</taxon>
        <taxon>Papilionoideae</taxon>
        <taxon>50 kb inversion clade</taxon>
        <taxon>NPAAA clade</taxon>
        <taxon>indigoferoid/millettioid clade</taxon>
        <taxon>Phaseoleae</taxon>
        <taxon>Psophocarpus</taxon>
    </lineage>
</organism>
<evidence type="ECO:0000256" key="1">
    <source>
        <dbReference type="SAM" id="MobiDB-lite"/>
    </source>
</evidence>
<sequence>MSLDSTVKTAEGGGERELSCGQFGGDGGSFEATNGHSKKLSCEPSKEPSCEVIDVGACSHEDVQILGVVMGDAPLDVDLHLFSSEDMHWSFSSLLVKRRVVRPTTCFGLAVSYKELDSEMRVVGRATPMATQDQHPLVKVLMDEVDHEFLHVQTALEKHVVHVGLVSFHHVIPYALLLGKIRDS</sequence>
<dbReference type="Proteomes" id="UP001386955">
    <property type="component" value="Unassembled WGS sequence"/>
</dbReference>
<evidence type="ECO:0000313" key="2">
    <source>
        <dbReference type="EMBL" id="KAK7386759.1"/>
    </source>
</evidence>
<reference evidence="2 3" key="1">
    <citation type="submission" date="2024-01" db="EMBL/GenBank/DDBJ databases">
        <title>The genomes of 5 underutilized Papilionoideae crops provide insights into root nodulation and disease resistanc.</title>
        <authorList>
            <person name="Jiang F."/>
        </authorList>
    </citation>
    <scope>NUCLEOTIDE SEQUENCE [LARGE SCALE GENOMIC DNA]</scope>
    <source>
        <strain evidence="2">DUOXIRENSHENG_FW03</strain>
        <tissue evidence="2">Leaves</tissue>
    </source>
</reference>
<dbReference type="EMBL" id="JAYMYS010000007">
    <property type="protein sequence ID" value="KAK7386759.1"/>
    <property type="molecule type" value="Genomic_DNA"/>
</dbReference>